<sequence>MKTLLLFVFALSLAVQAKAEVTSERFILDFIEQSERSLRVTNEERAAKGKRLYCDALNEDQVVLIAAAANTPDITVAEFTEVVSNELKCYPVFFPPWGRKGLGGTLVNTKAYVMDVLLVQDILKWMNNGRLPHADTPLLKSYDPQFKADAF</sequence>
<evidence type="ECO:0000313" key="2">
    <source>
        <dbReference type="EMBL" id="CAE79149.1"/>
    </source>
</evidence>
<evidence type="ECO:0000313" key="3">
    <source>
        <dbReference type="Proteomes" id="UP000008080"/>
    </source>
</evidence>
<accession>Q6MNK2</accession>
<keyword evidence="3" id="KW-1185">Reference proteome</keyword>
<evidence type="ECO:0000256" key="1">
    <source>
        <dbReference type="SAM" id="SignalP"/>
    </source>
</evidence>
<keyword evidence="1" id="KW-0732">Signal</keyword>
<organism evidence="2 3">
    <name type="scientific">Bdellovibrio bacteriovorus (strain ATCC 15356 / DSM 50701 / NCIMB 9529 / HD100)</name>
    <dbReference type="NCBI Taxonomy" id="264462"/>
    <lineage>
        <taxon>Bacteria</taxon>
        <taxon>Pseudomonadati</taxon>
        <taxon>Bdellovibrionota</taxon>
        <taxon>Bdellovibrionia</taxon>
        <taxon>Bdellovibrionales</taxon>
        <taxon>Pseudobdellovibrionaceae</taxon>
        <taxon>Bdellovibrio</taxon>
    </lineage>
</organism>
<dbReference type="AlphaFoldDB" id="Q6MNK2"/>
<dbReference type="HOGENOM" id="CLU_1727760_0_0_7"/>
<dbReference type="RefSeq" id="WP_011163751.1">
    <property type="nucleotide sequence ID" value="NC_005363.1"/>
</dbReference>
<dbReference type="KEGG" id="bba:Bd1249"/>
<dbReference type="GeneID" id="93012278"/>
<reference evidence="2 3" key="1">
    <citation type="journal article" date="2004" name="Science">
        <title>A predator unmasked: life cycle of Bdellovibrio bacteriovorus from a genomic perspective.</title>
        <authorList>
            <person name="Rendulic S."/>
            <person name="Jagtap P."/>
            <person name="Rosinus A."/>
            <person name="Eppinger M."/>
            <person name="Baar C."/>
            <person name="Lanz C."/>
            <person name="Keller H."/>
            <person name="Lambert C."/>
            <person name="Evans K.J."/>
            <person name="Goesmann A."/>
            <person name="Meyer F."/>
            <person name="Sockett R.E."/>
            <person name="Schuster S.C."/>
        </authorList>
    </citation>
    <scope>NUCLEOTIDE SEQUENCE [LARGE SCALE GENOMIC DNA]</scope>
    <source>
        <strain evidence="3">ATCC 15356 / DSM 50701 / NCIMB 9529 / HD100</strain>
    </source>
</reference>
<dbReference type="Proteomes" id="UP000008080">
    <property type="component" value="Chromosome"/>
</dbReference>
<feature type="chain" id="PRO_5004278394" evidence="1">
    <location>
        <begin position="20"/>
        <end position="151"/>
    </location>
</feature>
<gene>
    <name evidence="2" type="ordered locus">Bd1249</name>
</gene>
<name>Q6MNK2_BDEBA</name>
<proteinExistence type="predicted"/>
<protein>
    <submittedName>
        <fullName evidence="2">Uncharacterized protein</fullName>
    </submittedName>
</protein>
<dbReference type="EMBL" id="BX842649">
    <property type="protein sequence ID" value="CAE79149.1"/>
    <property type="molecule type" value="Genomic_DNA"/>
</dbReference>
<feature type="signal peptide" evidence="1">
    <location>
        <begin position="1"/>
        <end position="19"/>
    </location>
</feature>